<evidence type="ECO:0000313" key="2">
    <source>
        <dbReference type="Proteomes" id="UP000724672"/>
    </source>
</evidence>
<dbReference type="EMBL" id="WSFT01000029">
    <property type="protein sequence ID" value="MBS4538186.1"/>
    <property type="molecule type" value="Genomic_DNA"/>
</dbReference>
<dbReference type="Proteomes" id="UP000724672">
    <property type="component" value="Unassembled WGS sequence"/>
</dbReference>
<protein>
    <submittedName>
        <fullName evidence="1">Uncharacterized protein</fullName>
    </submittedName>
</protein>
<name>A0A942UXJ9_9FIRM</name>
<comment type="caution">
    <text evidence="1">The sequence shown here is derived from an EMBL/GenBank/DDBJ whole genome shotgun (WGS) entry which is preliminary data.</text>
</comment>
<gene>
    <name evidence="1" type="ORF">GOQ27_06910</name>
</gene>
<sequence length="142" mass="16335">MDERIGKLISKLDTAIGILIVPAVSNQIIREAKTLVTEISLELGNIVNEEEFQETINEDKLEEMKEYLKNTHCSYDKDQVISEYIAGNISYLSNYSLDEFYVEWDGVYCTDLETYTNDVFNNVIQLVCNVIDSYKANNEEVK</sequence>
<organism evidence="1 2">
    <name type="scientific">Anaeromonas frigoriresistens</name>
    <dbReference type="NCBI Taxonomy" id="2683708"/>
    <lineage>
        <taxon>Bacteria</taxon>
        <taxon>Bacillati</taxon>
        <taxon>Bacillota</taxon>
        <taxon>Tissierellia</taxon>
        <taxon>Tissierellales</taxon>
        <taxon>Thermohalobacteraceae</taxon>
        <taxon>Anaeromonas</taxon>
    </lineage>
</organism>
<proteinExistence type="predicted"/>
<evidence type="ECO:0000313" key="1">
    <source>
        <dbReference type="EMBL" id="MBS4538186.1"/>
    </source>
</evidence>
<reference evidence="1" key="1">
    <citation type="submission" date="2019-12" db="EMBL/GenBank/DDBJ databases">
        <title>Clostridiaceae gen. nov. sp. nov., isolated from sediment in Xinjiang, China.</title>
        <authorList>
            <person name="Zhang R."/>
        </authorList>
    </citation>
    <scope>NUCLEOTIDE SEQUENCE</scope>
    <source>
        <strain evidence="1">D2Q-11</strain>
    </source>
</reference>
<accession>A0A942UXJ9</accession>
<keyword evidence="2" id="KW-1185">Reference proteome</keyword>
<dbReference type="RefSeq" id="WP_203366114.1">
    <property type="nucleotide sequence ID" value="NZ_WSFT01000029.1"/>
</dbReference>
<dbReference type="AlphaFoldDB" id="A0A942UXJ9"/>